<feature type="region of interest" description="Disordered" evidence="6">
    <location>
        <begin position="271"/>
        <end position="353"/>
    </location>
</feature>
<dbReference type="SUPFAM" id="SSF46894">
    <property type="entry name" value="C-terminal effector domain of the bipartite response regulators"/>
    <property type="match status" value="1"/>
</dbReference>
<comment type="similarity">
    <text evidence="1">Belongs to the AfsR/DnrI/RedD regulatory family.</text>
</comment>
<evidence type="ECO:0000256" key="1">
    <source>
        <dbReference type="ARBA" id="ARBA00005820"/>
    </source>
</evidence>
<dbReference type="Pfam" id="PF00486">
    <property type="entry name" value="Trans_reg_C"/>
    <property type="match status" value="1"/>
</dbReference>
<dbReference type="GO" id="GO:0003677">
    <property type="term" value="F:DNA binding"/>
    <property type="evidence" value="ECO:0007669"/>
    <property type="project" value="UniProtKB-UniRule"/>
</dbReference>
<protein>
    <recommendedName>
        <fullName evidence="7">OmpR/PhoB-type domain-containing protein</fullName>
    </recommendedName>
</protein>
<feature type="compositionally biased region" description="Acidic residues" evidence="6">
    <location>
        <begin position="289"/>
        <end position="300"/>
    </location>
</feature>
<dbReference type="GO" id="GO:0006355">
    <property type="term" value="P:regulation of DNA-templated transcription"/>
    <property type="evidence" value="ECO:0007669"/>
    <property type="project" value="InterPro"/>
</dbReference>
<dbReference type="SUPFAM" id="SSF48452">
    <property type="entry name" value="TPR-like"/>
    <property type="match status" value="1"/>
</dbReference>
<feature type="compositionally biased region" description="Gly residues" evidence="6">
    <location>
        <begin position="326"/>
        <end position="341"/>
    </location>
</feature>
<dbReference type="PROSITE" id="PS51755">
    <property type="entry name" value="OMPR_PHOB"/>
    <property type="match status" value="1"/>
</dbReference>
<dbReference type="CDD" id="cd15831">
    <property type="entry name" value="BTAD"/>
    <property type="match status" value="1"/>
</dbReference>
<organism evidence="8 9">
    <name type="scientific">Streptosporangium carneum</name>
    <dbReference type="NCBI Taxonomy" id="47481"/>
    <lineage>
        <taxon>Bacteria</taxon>
        <taxon>Bacillati</taxon>
        <taxon>Actinomycetota</taxon>
        <taxon>Actinomycetes</taxon>
        <taxon>Streptosporangiales</taxon>
        <taxon>Streptosporangiaceae</taxon>
        <taxon>Streptosporangium</taxon>
    </lineage>
</organism>
<evidence type="ECO:0000256" key="2">
    <source>
        <dbReference type="ARBA" id="ARBA00023015"/>
    </source>
</evidence>
<dbReference type="InterPro" id="IPR032350">
    <property type="entry name" value="Nbr1_FW"/>
</dbReference>
<keyword evidence="9" id="KW-1185">Reference proteome</keyword>
<dbReference type="RefSeq" id="WP_271222688.1">
    <property type="nucleotide sequence ID" value="NZ_BAAAVD010000069.1"/>
</dbReference>
<dbReference type="InterPro" id="IPR011990">
    <property type="entry name" value="TPR-like_helical_dom_sf"/>
</dbReference>
<evidence type="ECO:0000256" key="6">
    <source>
        <dbReference type="SAM" id="MobiDB-lite"/>
    </source>
</evidence>
<dbReference type="PANTHER" id="PTHR35807:SF1">
    <property type="entry name" value="TRANSCRIPTIONAL REGULATOR REDD"/>
    <property type="match status" value="1"/>
</dbReference>
<feature type="compositionally biased region" description="Basic and acidic residues" evidence="6">
    <location>
        <begin position="301"/>
        <end position="325"/>
    </location>
</feature>
<dbReference type="PANTHER" id="PTHR35807">
    <property type="entry name" value="TRANSCRIPTIONAL REGULATOR REDD-RELATED"/>
    <property type="match status" value="1"/>
</dbReference>
<dbReference type="CDD" id="cd14947">
    <property type="entry name" value="NBR1_like"/>
    <property type="match status" value="1"/>
</dbReference>
<dbReference type="Pfam" id="PF16158">
    <property type="entry name" value="N_BRCA1_IG"/>
    <property type="match status" value="1"/>
</dbReference>
<feature type="domain" description="OmpR/PhoB-type" evidence="7">
    <location>
        <begin position="1"/>
        <end position="97"/>
    </location>
</feature>
<gene>
    <name evidence="8" type="ORF">GCM10017600_78640</name>
</gene>
<sequence length="514" mass="54511">MDFLVLGSLTITHQGQSTAPSAAKDRAFLGELLAHPGELVSTEHLAHTLWPDRLPADPANAVQVRASRLRTLLRSVTAPAEAESVLCSRSGGYKLDLGDAGTDLARLQGALSLAGRADTPETAMKALREGLALWRGEPFCDVPQTPCVTDQAAHAQELRLSAMEAYATLSLSGPGVPATLVADLTTLASRNPLREPLHLLLMRVLHATGRSAEALTLYERLRRTLRDELGTDPRPEVRALHQEILAAEPGPPCPVLLPRDDTPLLVRKAEGETHEAGSFGGEIGRTGDDGEAEPENGDGGEAERENGDGGPLRGKDDGGAGRPDGEGGAGAETPGGDGGAGAEAPGAERRPGLGPLGSRARRVAAAAVVVCLAAAAVFLWLSRPASGPPEPDLVRPVPGDKSRLAADVTYPDGSAVRVGERFVKTWKIDNIGTVPWRDRFLYRQWPWDGEDLCQTERSVPLPDTDPGGSALVNVEVRAPREPGKCKVYWKMVDADGNQYMPHLSGIFFDVKVVP</sequence>
<dbReference type="GO" id="GO:0000160">
    <property type="term" value="P:phosphorelay signal transduction system"/>
    <property type="evidence" value="ECO:0007669"/>
    <property type="project" value="InterPro"/>
</dbReference>
<dbReference type="InterPro" id="IPR013783">
    <property type="entry name" value="Ig-like_fold"/>
</dbReference>
<dbReference type="InterPro" id="IPR005158">
    <property type="entry name" value="BTAD"/>
</dbReference>
<evidence type="ECO:0000313" key="8">
    <source>
        <dbReference type="EMBL" id="GLK14452.1"/>
    </source>
</evidence>
<dbReference type="InterPro" id="IPR016032">
    <property type="entry name" value="Sig_transdc_resp-reg_C-effctor"/>
</dbReference>
<accession>A0A9W6I9U5</accession>
<dbReference type="SMART" id="SM00862">
    <property type="entry name" value="Trans_reg_C"/>
    <property type="match status" value="1"/>
</dbReference>
<evidence type="ECO:0000256" key="4">
    <source>
        <dbReference type="ARBA" id="ARBA00023163"/>
    </source>
</evidence>
<evidence type="ECO:0000256" key="3">
    <source>
        <dbReference type="ARBA" id="ARBA00023125"/>
    </source>
</evidence>
<evidence type="ECO:0000259" key="7">
    <source>
        <dbReference type="PROSITE" id="PS51755"/>
    </source>
</evidence>
<dbReference type="GO" id="GO:0005975">
    <property type="term" value="P:carbohydrate metabolic process"/>
    <property type="evidence" value="ECO:0007669"/>
    <property type="project" value="UniProtKB-ARBA"/>
</dbReference>
<evidence type="ECO:0000256" key="5">
    <source>
        <dbReference type="PROSITE-ProRule" id="PRU01091"/>
    </source>
</evidence>
<evidence type="ECO:0000313" key="9">
    <source>
        <dbReference type="Proteomes" id="UP001143474"/>
    </source>
</evidence>
<feature type="DNA-binding region" description="OmpR/PhoB-type" evidence="5">
    <location>
        <begin position="1"/>
        <end position="97"/>
    </location>
</feature>
<dbReference type="InterPro" id="IPR001867">
    <property type="entry name" value="OmpR/PhoB-type_DNA-bd"/>
</dbReference>
<comment type="caution">
    <text evidence="8">The sequence shown here is derived from an EMBL/GenBank/DDBJ whole genome shotgun (WGS) entry which is preliminary data.</text>
</comment>
<dbReference type="InterPro" id="IPR036388">
    <property type="entry name" value="WH-like_DNA-bd_sf"/>
</dbReference>
<dbReference type="Gene3D" id="1.10.10.10">
    <property type="entry name" value="Winged helix-like DNA-binding domain superfamily/Winged helix DNA-binding domain"/>
    <property type="match status" value="1"/>
</dbReference>
<keyword evidence="3 5" id="KW-0238">DNA-binding</keyword>
<proteinExistence type="inferred from homology"/>
<dbReference type="Proteomes" id="UP001143474">
    <property type="component" value="Unassembled WGS sequence"/>
</dbReference>
<dbReference type="InterPro" id="IPR051677">
    <property type="entry name" value="AfsR-DnrI-RedD_regulator"/>
</dbReference>
<dbReference type="AlphaFoldDB" id="A0A9W6I9U5"/>
<dbReference type="Gene3D" id="1.25.40.10">
    <property type="entry name" value="Tetratricopeptide repeat domain"/>
    <property type="match status" value="1"/>
</dbReference>
<keyword evidence="2" id="KW-0805">Transcription regulation</keyword>
<dbReference type="EMBL" id="BSEV01000032">
    <property type="protein sequence ID" value="GLK14452.1"/>
    <property type="molecule type" value="Genomic_DNA"/>
</dbReference>
<dbReference type="Gene3D" id="2.60.40.10">
    <property type="entry name" value="Immunoglobulins"/>
    <property type="match status" value="1"/>
</dbReference>
<dbReference type="Pfam" id="PF03704">
    <property type="entry name" value="BTAD"/>
    <property type="match status" value="1"/>
</dbReference>
<keyword evidence="4" id="KW-0804">Transcription</keyword>
<reference evidence="8" key="1">
    <citation type="journal article" date="2014" name="Int. J. Syst. Evol. Microbiol.">
        <title>Complete genome sequence of Corynebacterium casei LMG S-19264T (=DSM 44701T), isolated from a smear-ripened cheese.</title>
        <authorList>
            <consortium name="US DOE Joint Genome Institute (JGI-PGF)"/>
            <person name="Walter F."/>
            <person name="Albersmeier A."/>
            <person name="Kalinowski J."/>
            <person name="Ruckert C."/>
        </authorList>
    </citation>
    <scope>NUCLEOTIDE SEQUENCE</scope>
    <source>
        <strain evidence="8">VKM Ac-2007</strain>
    </source>
</reference>
<reference evidence="8" key="2">
    <citation type="submission" date="2023-01" db="EMBL/GenBank/DDBJ databases">
        <authorList>
            <person name="Sun Q."/>
            <person name="Evtushenko L."/>
        </authorList>
    </citation>
    <scope>NUCLEOTIDE SEQUENCE</scope>
    <source>
        <strain evidence="8">VKM Ac-2007</strain>
    </source>
</reference>
<name>A0A9W6I9U5_9ACTN</name>
<dbReference type="SMART" id="SM01043">
    <property type="entry name" value="BTAD"/>
    <property type="match status" value="1"/>
</dbReference>